<dbReference type="PANTHER" id="PTHR11640">
    <property type="entry name" value="NEPHRIN"/>
    <property type="match status" value="1"/>
</dbReference>
<dbReference type="InterPro" id="IPR051275">
    <property type="entry name" value="Cell_adhesion_signaling"/>
</dbReference>
<dbReference type="InterPro" id="IPR013783">
    <property type="entry name" value="Ig-like_fold"/>
</dbReference>
<sequence length="689" mass="75072">MISQEYDQVSIRVDPLNGTAIYGDLHYSISCFITGSSAKFSFWSKSSINGDTTTSTKLLLGNKYTVFISFNGAVTLTITNIVEEDEQDYFCNANIGIGLTLQTPSRLIVNGGLSTVVISPSDADVLQGQSQFITCIVTGQPAATAIRWYFTPTGSVLQNTLSMGNTAKYSGGNTQTPSLTVLNFQLSDSGYYACSATNAVGTSISTNCSLRFISVLDITASLPKHSAIVGDSKVTLSCSINGTLPAIIWDWTKAKVGGGSVEIIAQGTNNAKRQIMTSATNPNLNIFSITENDEASIRTAPGEPEISRPPINSITTIEFLSCSSTGGNPPPSVIWFRNDIAISSGTNTSTSGNTTTTTLILKIFDEDDFEVYECQAANDFLQRPLVKTTYLTFNKLGYPPGQPIIAGSHLYDVGDIITLVCSTTGGTPKPTVNWLRDDNIITNGIIRSELGGVITTSLSFTAGLEDHLEVFECQADNGILKRPLSSTTYIELYYCLVILVAPKVPILTGPTNLISGSSGTWTCSSMNGYPAQTISIRIQEQYYTNDLIILQSYDVIDRSYTVTGTLDLVPSSDKNGQNLCCDVSHLFNNKVPQSVCIQLTINDKEEQSIIVYVVIGFVALLLLFVLIIAIVCYRNGSREQRNRDRVYYGLDPNQKEEMRVYNIPREDDDYNHYMTIPGDLHNTYFQPIS</sequence>
<keyword evidence="4" id="KW-0325">Glycoprotein</keyword>
<dbReference type="SMART" id="SM00409">
    <property type="entry name" value="IG"/>
    <property type="match status" value="4"/>
</dbReference>
<keyword evidence="6" id="KW-1133">Transmembrane helix</keyword>
<accession>A0A8S3PQ58</accession>
<keyword evidence="5" id="KW-0393">Immunoglobulin domain</keyword>
<dbReference type="SMART" id="SM00408">
    <property type="entry name" value="IGc2"/>
    <property type="match status" value="3"/>
</dbReference>
<organism evidence="8 9">
    <name type="scientific">Mytilus edulis</name>
    <name type="common">Blue mussel</name>
    <dbReference type="NCBI Taxonomy" id="6550"/>
    <lineage>
        <taxon>Eukaryota</taxon>
        <taxon>Metazoa</taxon>
        <taxon>Spiralia</taxon>
        <taxon>Lophotrochozoa</taxon>
        <taxon>Mollusca</taxon>
        <taxon>Bivalvia</taxon>
        <taxon>Autobranchia</taxon>
        <taxon>Pteriomorphia</taxon>
        <taxon>Mytilida</taxon>
        <taxon>Mytiloidea</taxon>
        <taxon>Mytilidae</taxon>
        <taxon>Mytilinae</taxon>
        <taxon>Mytilus</taxon>
    </lineage>
</organism>
<proteinExistence type="predicted"/>
<dbReference type="Proteomes" id="UP000683360">
    <property type="component" value="Unassembled WGS sequence"/>
</dbReference>
<dbReference type="GO" id="GO:0050839">
    <property type="term" value="F:cell adhesion molecule binding"/>
    <property type="evidence" value="ECO:0007669"/>
    <property type="project" value="TreeGrafter"/>
</dbReference>
<dbReference type="GO" id="GO:0005911">
    <property type="term" value="C:cell-cell junction"/>
    <property type="evidence" value="ECO:0007669"/>
    <property type="project" value="TreeGrafter"/>
</dbReference>
<evidence type="ECO:0000256" key="3">
    <source>
        <dbReference type="ARBA" id="ARBA00023157"/>
    </source>
</evidence>
<evidence type="ECO:0000313" key="9">
    <source>
        <dbReference type="Proteomes" id="UP000683360"/>
    </source>
</evidence>
<name>A0A8S3PQ58_MYTED</name>
<dbReference type="InterPro" id="IPR003599">
    <property type="entry name" value="Ig_sub"/>
</dbReference>
<reference evidence="8" key="1">
    <citation type="submission" date="2021-03" db="EMBL/GenBank/DDBJ databases">
        <authorList>
            <person name="Bekaert M."/>
        </authorList>
    </citation>
    <scope>NUCLEOTIDE SEQUENCE</scope>
</reference>
<dbReference type="CDD" id="cd00096">
    <property type="entry name" value="Ig"/>
    <property type="match status" value="1"/>
</dbReference>
<dbReference type="AlphaFoldDB" id="A0A8S3PQ58"/>
<dbReference type="InterPro" id="IPR003598">
    <property type="entry name" value="Ig_sub2"/>
</dbReference>
<evidence type="ECO:0000256" key="4">
    <source>
        <dbReference type="ARBA" id="ARBA00023180"/>
    </source>
</evidence>
<feature type="domain" description="Ig-like" evidence="7">
    <location>
        <begin position="104"/>
        <end position="205"/>
    </location>
</feature>
<feature type="domain" description="Ig-like" evidence="7">
    <location>
        <begin position="18"/>
        <end position="94"/>
    </location>
</feature>
<protein>
    <recommendedName>
        <fullName evidence="7">Ig-like domain-containing protein</fullName>
    </recommendedName>
</protein>
<dbReference type="Gene3D" id="2.60.40.10">
    <property type="entry name" value="Immunoglobulins"/>
    <property type="match status" value="5"/>
</dbReference>
<feature type="domain" description="Ig-like" evidence="7">
    <location>
        <begin position="399"/>
        <end position="485"/>
    </location>
</feature>
<evidence type="ECO:0000259" key="7">
    <source>
        <dbReference type="PROSITE" id="PS50835"/>
    </source>
</evidence>
<gene>
    <name evidence="8" type="ORF">MEDL_439</name>
</gene>
<evidence type="ECO:0000256" key="6">
    <source>
        <dbReference type="SAM" id="Phobius"/>
    </source>
</evidence>
<evidence type="ECO:0000256" key="5">
    <source>
        <dbReference type="ARBA" id="ARBA00023319"/>
    </source>
</evidence>
<dbReference type="PROSITE" id="PS50835">
    <property type="entry name" value="IG_LIKE"/>
    <property type="match status" value="4"/>
</dbReference>
<feature type="domain" description="Ig-like" evidence="7">
    <location>
        <begin position="282"/>
        <end position="392"/>
    </location>
</feature>
<dbReference type="GO" id="GO:0098609">
    <property type="term" value="P:cell-cell adhesion"/>
    <property type="evidence" value="ECO:0007669"/>
    <property type="project" value="TreeGrafter"/>
</dbReference>
<evidence type="ECO:0000313" key="8">
    <source>
        <dbReference type="EMBL" id="CAG2184798.1"/>
    </source>
</evidence>
<dbReference type="InterPro" id="IPR013162">
    <property type="entry name" value="CD80_C2-set"/>
</dbReference>
<dbReference type="SUPFAM" id="SSF48726">
    <property type="entry name" value="Immunoglobulin"/>
    <property type="match status" value="5"/>
</dbReference>
<dbReference type="InterPro" id="IPR013098">
    <property type="entry name" value="Ig_I-set"/>
</dbReference>
<dbReference type="EMBL" id="CAJPWZ010000033">
    <property type="protein sequence ID" value="CAG2184798.1"/>
    <property type="molecule type" value="Genomic_DNA"/>
</dbReference>
<dbReference type="InterPro" id="IPR007110">
    <property type="entry name" value="Ig-like_dom"/>
</dbReference>
<keyword evidence="3" id="KW-1015">Disulfide bond</keyword>
<dbReference type="PANTHER" id="PTHR11640:SF31">
    <property type="entry name" value="IRREGULAR CHIASM C-ROUGHEST PROTEIN-RELATED"/>
    <property type="match status" value="1"/>
</dbReference>
<evidence type="ECO:0000256" key="2">
    <source>
        <dbReference type="ARBA" id="ARBA00023136"/>
    </source>
</evidence>
<dbReference type="Pfam" id="PF13927">
    <property type="entry name" value="Ig_3"/>
    <property type="match status" value="1"/>
</dbReference>
<keyword evidence="6" id="KW-0812">Transmembrane</keyword>
<keyword evidence="2 6" id="KW-0472">Membrane</keyword>
<keyword evidence="9" id="KW-1185">Reference proteome</keyword>
<evidence type="ECO:0000256" key="1">
    <source>
        <dbReference type="ARBA" id="ARBA00004479"/>
    </source>
</evidence>
<dbReference type="Pfam" id="PF07679">
    <property type="entry name" value="I-set"/>
    <property type="match status" value="1"/>
</dbReference>
<dbReference type="Pfam" id="PF08205">
    <property type="entry name" value="C2-set_2"/>
    <property type="match status" value="1"/>
</dbReference>
<comment type="caution">
    <text evidence="8">The sequence shown here is derived from an EMBL/GenBank/DDBJ whole genome shotgun (WGS) entry which is preliminary data.</text>
</comment>
<dbReference type="OrthoDB" id="6127598at2759"/>
<feature type="transmembrane region" description="Helical" evidence="6">
    <location>
        <begin position="609"/>
        <end position="633"/>
    </location>
</feature>
<comment type="subcellular location">
    <subcellularLocation>
        <location evidence="1">Membrane</location>
        <topology evidence="1">Single-pass type I membrane protein</topology>
    </subcellularLocation>
</comment>
<dbReference type="GO" id="GO:0005886">
    <property type="term" value="C:plasma membrane"/>
    <property type="evidence" value="ECO:0007669"/>
    <property type="project" value="TreeGrafter"/>
</dbReference>
<dbReference type="InterPro" id="IPR036179">
    <property type="entry name" value="Ig-like_dom_sf"/>
</dbReference>